<feature type="transmembrane region" description="Helical" evidence="7">
    <location>
        <begin position="334"/>
        <end position="359"/>
    </location>
</feature>
<dbReference type="SUPFAM" id="SSF103473">
    <property type="entry name" value="MFS general substrate transporter"/>
    <property type="match status" value="1"/>
</dbReference>
<evidence type="ECO:0000256" key="7">
    <source>
        <dbReference type="SAM" id="Phobius"/>
    </source>
</evidence>
<dbReference type="PANTHER" id="PTHR43266">
    <property type="entry name" value="MACROLIDE-EFFLUX PROTEIN"/>
    <property type="match status" value="1"/>
</dbReference>
<keyword evidence="9" id="KW-1185">Reference proteome</keyword>
<keyword evidence="3" id="KW-1003">Cell membrane</keyword>
<dbReference type="InterPro" id="IPR036259">
    <property type="entry name" value="MFS_trans_sf"/>
</dbReference>
<evidence type="ECO:0000256" key="6">
    <source>
        <dbReference type="ARBA" id="ARBA00023136"/>
    </source>
</evidence>
<evidence type="ECO:0000256" key="4">
    <source>
        <dbReference type="ARBA" id="ARBA00022692"/>
    </source>
</evidence>
<feature type="transmembrane region" description="Helical" evidence="7">
    <location>
        <begin position="89"/>
        <end position="107"/>
    </location>
</feature>
<feature type="transmembrane region" description="Helical" evidence="7">
    <location>
        <begin position="232"/>
        <end position="251"/>
    </location>
</feature>
<keyword evidence="6 7" id="KW-0472">Membrane</keyword>
<keyword evidence="2" id="KW-0813">Transport</keyword>
<keyword evidence="5 7" id="KW-1133">Transmembrane helix</keyword>
<gene>
    <name evidence="8" type="ORF">ABS311_20790</name>
</gene>
<dbReference type="PANTHER" id="PTHR43266:SF2">
    <property type="entry name" value="MAJOR FACILITATOR SUPERFAMILY (MFS) PROFILE DOMAIN-CONTAINING PROTEIN"/>
    <property type="match status" value="1"/>
</dbReference>
<comment type="subcellular location">
    <subcellularLocation>
        <location evidence="1">Cell membrane</location>
        <topology evidence="1">Multi-pass membrane protein</topology>
    </subcellularLocation>
</comment>
<organism evidence="8 9">
    <name type="scientific">Catenovulum sediminis</name>
    <dbReference type="NCBI Taxonomy" id="1740262"/>
    <lineage>
        <taxon>Bacteria</taxon>
        <taxon>Pseudomonadati</taxon>
        <taxon>Pseudomonadota</taxon>
        <taxon>Gammaproteobacteria</taxon>
        <taxon>Alteromonadales</taxon>
        <taxon>Alteromonadaceae</taxon>
        <taxon>Catenovulum</taxon>
    </lineage>
</organism>
<evidence type="ECO:0000313" key="8">
    <source>
        <dbReference type="EMBL" id="MER2494318.1"/>
    </source>
</evidence>
<feature type="transmembrane region" description="Helical" evidence="7">
    <location>
        <begin position="263"/>
        <end position="283"/>
    </location>
</feature>
<feature type="transmembrane region" description="Helical" evidence="7">
    <location>
        <begin position="53"/>
        <end position="77"/>
    </location>
</feature>
<feature type="transmembrane region" description="Helical" evidence="7">
    <location>
        <begin position="295"/>
        <end position="314"/>
    </location>
</feature>
<feature type="transmembrane region" description="Helical" evidence="7">
    <location>
        <begin position="174"/>
        <end position="196"/>
    </location>
</feature>
<comment type="caution">
    <text evidence="8">The sequence shown here is derived from an EMBL/GenBank/DDBJ whole genome shotgun (WGS) entry which is preliminary data.</text>
</comment>
<accession>A0ABV1RMZ4</accession>
<evidence type="ECO:0000256" key="5">
    <source>
        <dbReference type="ARBA" id="ARBA00022989"/>
    </source>
</evidence>
<dbReference type="Pfam" id="PF07690">
    <property type="entry name" value="MFS_1"/>
    <property type="match status" value="1"/>
</dbReference>
<sequence length="433" mass="47462">MNFQTLQLLSKRRFLPYFCTQALGAFNDNVYKNSLLLIIAFMLPQSTGYDVNLLVNLAAVLFILPFFIFSGHAGVLADNFEKSTLVRKIKMLEVAIMLLAALAIVSVNIEAMLVLLFLMGAQSTYFGPIKYSILPIHLKENELLAGNALVEMGTFVAILSGTLIAGLFMSMKHALMVVAIAVVVFAVKGLVCAYFIPSTPFVGTQKPVKFHLMAHNKSVVSLIVRNKELSSIVVLISWFWFFGASYLTQIPNFVQLHLVQTPAMVSVLLAVFTLGVALGSMLCSALSKGMVKLSVVWLAACGLSFSSLAFYGLTPEVAAAEYSQLSDIWQNQQIVWVLLNMFVLGAAGGLYIVPLYTLLQLKSAENNRSQVIAATNIFNALFMVMSAIVAIIWLTILSFSIPAFYGLLGILNILVVLFFLPRLKQSITDGVRE</sequence>
<dbReference type="Proteomes" id="UP001467690">
    <property type="component" value="Unassembled WGS sequence"/>
</dbReference>
<evidence type="ECO:0000256" key="2">
    <source>
        <dbReference type="ARBA" id="ARBA00022448"/>
    </source>
</evidence>
<keyword evidence="4 7" id="KW-0812">Transmembrane</keyword>
<proteinExistence type="predicted"/>
<reference evidence="8 9" key="1">
    <citation type="submission" date="2024-06" db="EMBL/GenBank/DDBJ databases">
        <authorList>
            <person name="Chen R.Y."/>
        </authorList>
    </citation>
    <scope>NUCLEOTIDE SEQUENCE [LARGE SCALE GENOMIC DNA]</scope>
    <source>
        <strain evidence="8 9">D2</strain>
    </source>
</reference>
<dbReference type="Gene3D" id="1.20.1250.20">
    <property type="entry name" value="MFS general substrate transporter like domains"/>
    <property type="match status" value="1"/>
</dbReference>
<dbReference type="RefSeq" id="WP_185976715.1">
    <property type="nucleotide sequence ID" value="NZ_CP041660.1"/>
</dbReference>
<evidence type="ECO:0000256" key="1">
    <source>
        <dbReference type="ARBA" id="ARBA00004651"/>
    </source>
</evidence>
<evidence type="ECO:0000313" key="9">
    <source>
        <dbReference type="Proteomes" id="UP001467690"/>
    </source>
</evidence>
<dbReference type="EMBL" id="JBELOE010000287">
    <property type="protein sequence ID" value="MER2494318.1"/>
    <property type="molecule type" value="Genomic_DNA"/>
</dbReference>
<dbReference type="CDD" id="cd06173">
    <property type="entry name" value="MFS_MefA_like"/>
    <property type="match status" value="1"/>
</dbReference>
<feature type="transmembrane region" description="Helical" evidence="7">
    <location>
        <begin position="143"/>
        <end position="168"/>
    </location>
</feature>
<name>A0ABV1RMZ4_9ALTE</name>
<feature type="transmembrane region" description="Helical" evidence="7">
    <location>
        <begin position="402"/>
        <end position="420"/>
    </location>
</feature>
<feature type="transmembrane region" description="Helical" evidence="7">
    <location>
        <begin position="371"/>
        <end position="396"/>
    </location>
</feature>
<protein>
    <submittedName>
        <fullName evidence="8">MFS transporter</fullName>
    </submittedName>
</protein>
<evidence type="ECO:0000256" key="3">
    <source>
        <dbReference type="ARBA" id="ARBA00022475"/>
    </source>
</evidence>
<dbReference type="InterPro" id="IPR011701">
    <property type="entry name" value="MFS"/>
</dbReference>